<dbReference type="EMBL" id="REGN01005471">
    <property type="protein sequence ID" value="RNA13217.1"/>
    <property type="molecule type" value="Genomic_DNA"/>
</dbReference>
<feature type="non-terminal residue" evidence="1">
    <location>
        <position position="1"/>
    </location>
</feature>
<evidence type="ECO:0000313" key="2">
    <source>
        <dbReference type="Proteomes" id="UP000276133"/>
    </source>
</evidence>
<evidence type="ECO:0000313" key="1">
    <source>
        <dbReference type="EMBL" id="RNA13217.1"/>
    </source>
</evidence>
<keyword evidence="2" id="KW-1185">Reference proteome</keyword>
<name>A0A3M7QP63_BRAPC</name>
<comment type="caution">
    <text evidence="1">The sequence shown here is derived from an EMBL/GenBank/DDBJ whole genome shotgun (WGS) entry which is preliminary data.</text>
</comment>
<proteinExistence type="predicted"/>
<gene>
    <name evidence="1" type="ORF">BpHYR1_031768</name>
</gene>
<dbReference type="AlphaFoldDB" id="A0A3M7QP63"/>
<dbReference type="Proteomes" id="UP000276133">
    <property type="component" value="Unassembled WGS sequence"/>
</dbReference>
<accession>A0A3M7QP63</accession>
<reference evidence="1 2" key="1">
    <citation type="journal article" date="2018" name="Sci. Rep.">
        <title>Genomic signatures of local adaptation to the degree of environmental predictability in rotifers.</title>
        <authorList>
            <person name="Franch-Gras L."/>
            <person name="Hahn C."/>
            <person name="Garcia-Roger E.M."/>
            <person name="Carmona M.J."/>
            <person name="Serra M."/>
            <person name="Gomez A."/>
        </authorList>
    </citation>
    <scope>NUCLEOTIDE SEQUENCE [LARGE SCALE GENOMIC DNA]</scope>
    <source>
        <strain evidence="1">HYR1</strain>
    </source>
</reference>
<organism evidence="1 2">
    <name type="scientific">Brachionus plicatilis</name>
    <name type="common">Marine rotifer</name>
    <name type="synonym">Brachionus muelleri</name>
    <dbReference type="NCBI Taxonomy" id="10195"/>
    <lineage>
        <taxon>Eukaryota</taxon>
        <taxon>Metazoa</taxon>
        <taxon>Spiralia</taxon>
        <taxon>Gnathifera</taxon>
        <taxon>Rotifera</taxon>
        <taxon>Eurotatoria</taxon>
        <taxon>Monogononta</taxon>
        <taxon>Pseudotrocha</taxon>
        <taxon>Ploima</taxon>
        <taxon>Brachionidae</taxon>
        <taxon>Brachionus</taxon>
    </lineage>
</organism>
<protein>
    <submittedName>
        <fullName evidence="1">Uncharacterized protein</fullName>
    </submittedName>
</protein>
<sequence>NKNIIKNLGLPCFVIKRSPIWWSGPGHRIVYKKGNFNFVLNLFLIKSHIRFLLKIIMVTKTSRM</sequence>